<feature type="transmembrane region" description="Helical" evidence="8">
    <location>
        <begin position="310"/>
        <end position="330"/>
    </location>
</feature>
<feature type="transmembrane region" description="Helical" evidence="8">
    <location>
        <begin position="82"/>
        <end position="102"/>
    </location>
</feature>
<dbReference type="Proteomes" id="UP000262004">
    <property type="component" value="Chromosome"/>
</dbReference>
<keyword evidence="3" id="KW-0328">Glycosyltransferase</keyword>
<dbReference type="KEGG" id="htl:HPTL_0613"/>
<dbReference type="InterPro" id="IPR050297">
    <property type="entry name" value="LipidA_mod_glycosyltrf_83"/>
</dbReference>
<evidence type="ECO:0000256" key="6">
    <source>
        <dbReference type="ARBA" id="ARBA00022989"/>
    </source>
</evidence>
<dbReference type="PANTHER" id="PTHR33908:SF3">
    <property type="entry name" value="UNDECAPRENYL PHOSPHATE-ALPHA-4-AMINO-4-DEOXY-L-ARABINOSE ARABINOSYL TRANSFERASE"/>
    <property type="match status" value="1"/>
</dbReference>
<feature type="transmembrane region" description="Helical" evidence="8">
    <location>
        <begin position="182"/>
        <end position="215"/>
    </location>
</feature>
<feature type="transmembrane region" description="Helical" evidence="8">
    <location>
        <begin position="155"/>
        <end position="176"/>
    </location>
</feature>
<dbReference type="GO" id="GO:0010041">
    <property type="term" value="P:response to iron(III) ion"/>
    <property type="evidence" value="ECO:0007669"/>
    <property type="project" value="TreeGrafter"/>
</dbReference>
<evidence type="ECO:0000256" key="7">
    <source>
        <dbReference type="ARBA" id="ARBA00023136"/>
    </source>
</evidence>
<accession>A0A2Z6DWQ1</accession>
<dbReference type="GO" id="GO:0009103">
    <property type="term" value="P:lipopolysaccharide biosynthetic process"/>
    <property type="evidence" value="ECO:0007669"/>
    <property type="project" value="TreeGrafter"/>
</dbReference>
<dbReference type="OrthoDB" id="9775035at2"/>
<keyword evidence="5 8" id="KW-0812">Transmembrane</keyword>
<evidence type="ECO:0000256" key="2">
    <source>
        <dbReference type="ARBA" id="ARBA00022475"/>
    </source>
</evidence>
<evidence type="ECO:0000313" key="9">
    <source>
        <dbReference type="EMBL" id="BBD76881.1"/>
    </source>
</evidence>
<protein>
    <submittedName>
        <fullName evidence="9">Glycosyltransferase</fullName>
    </submittedName>
</protein>
<feature type="transmembrane region" description="Helical" evidence="8">
    <location>
        <begin position="406"/>
        <end position="425"/>
    </location>
</feature>
<evidence type="ECO:0000256" key="1">
    <source>
        <dbReference type="ARBA" id="ARBA00004651"/>
    </source>
</evidence>
<feature type="transmembrane region" description="Helical" evidence="8">
    <location>
        <begin position="437"/>
        <end position="460"/>
    </location>
</feature>
<gene>
    <name evidence="9" type="ORF">HPTL_0613</name>
</gene>
<proteinExistence type="predicted"/>
<evidence type="ECO:0000256" key="5">
    <source>
        <dbReference type="ARBA" id="ARBA00022692"/>
    </source>
</evidence>
<dbReference type="AlphaFoldDB" id="A0A2Z6DWQ1"/>
<feature type="transmembrane region" description="Helical" evidence="8">
    <location>
        <begin position="227"/>
        <end position="250"/>
    </location>
</feature>
<keyword evidence="7 8" id="KW-0472">Membrane</keyword>
<sequence>MSNRTWLLWSVGAGLLGGLVALFVRHPFPIDETRYLAVAWEMHWRDVWLMPLLEGEPYVQKPPLLFWLIRLGWLVFDVNAWWPRLLIVFFALGVLWAVAALMRRLTVRSSEKLEQGVPKVPAVPWGEPLRTAPAPWLAAAALSGFIAWPAWSSALYFDVPLTFFVVLGALMLLRLAETGRGGGWLALAAGLGALMKGPLVAVPFVGLVLGLPWWASHLPWRDRWRTVARAVGWGMVGALLPLAWLAAVYWRNGAETFWAVLEAQGIGRLGAGADHAAPWWWYLPVIIAMVWPLGWRGVLWKGATRASRQWGLRFVVAALAPGVVLLSLIAGKRAQYVLPFLPFLAVAFAFAAHAVQHETNEREKRDAAFAAIRHFVLVLPLAAAALVLMVAPWVPRWEETVAWLTPRWVVVGAGLGGIALSYFWWLRRSETKANVSAAVIAALMVAWCVVVWLSATASWASQGAFDPQPIATRITALRDAGRPVVFVDGRHHGAWHFAARLEEPLPRIRAEELSDWFAAHPDGVALVVVDHKRLRHGECLPWRSDWVCYRMAHQAPKPAASSSGKSPQP</sequence>
<dbReference type="GO" id="GO:0005886">
    <property type="term" value="C:plasma membrane"/>
    <property type="evidence" value="ECO:0007669"/>
    <property type="project" value="UniProtKB-SubCell"/>
</dbReference>
<comment type="subcellular location">
    <subcellularLocation>
        <location evidence="1">Cell membrane</location>
        <topology evidence="1">Multi-pass membrane protein</topology>
    </subcellularLocation>
</comment>
<keyword evidence="4 9" id="KW-0808">Transferase</keyword>
<evidence type="ECO:0000256" key="8">
    <source>
        <dbReference type="SAM" id="Phobius"/>
    </source>
</evidence>
<evidence type="ECO:0000256" key="4">
    <source>
        <dbReference type="ARBA" id="ARBA00022679"/>
    </source>
</evidence>
<keyword evidence="10" id="KW-1185">Reference proteome</keyword>
<evidence type="ECO:0000313" key="10">
    <source>
        <dbReference type="Proteomes" id="UP000262004"/>
    </source>
</evidence>
<feature type="transmembrane region" description="Helical" evidence="8">
    <location>
        <begin position="375"/>
        <end position="394"/>
    </location>
</feature>
<feature type="transmembrane region" description="Helical" evidence="8">
    <location>
        <begin position="336"/>
        <end position="355"/>
    </location>
</feature>
<dbReference type="EMBL" id="AP018558">
    <property type="protein sequence ID" value="BBD76881.1"/>
    <property type="molecule type" value="Genomic_DNA"/>
</dbReference>
<reference evidence="9 10" key="1">
    <citation type="submission" date="2018-04" db="EMBL/GenBank/DDBJ databases">
        <title>Complete genome sequence of Hydrogenophilus thermoluteolus TH-1.</title>
        <authorList>
            <person name="Arai H."/>
        </authorList>
    </citation>
    <scope>NUCLEOTIDE SEQUENCE [LARGE SCALE GENOMIC DNA]</scope>
    <source>
        <strain evidence="9 10">TH-1</strain>
    </source>
</reference>
<feature type="transmembrane region" description="Helical" evidence="8">
    <location>
        <begin position="279"/>
        <end position="298"/>
    </location>
</feature>
<dbReference type="GO" id="GO:0016763">
    <property type="term" value="F:pentosyltransferase activity"/>
    <property type="evidence" value="ECO:0007669"/>
    <property type="project" value="TreeGrafter"/>
</dbReference>
<evidence type="ECO:0000256" key="3">
    <source>
        <dbReference type="ARBA" id="ARBA00022676"/>
    </source>
</evidence>
<name>A0A2Z6DWQ1_HYDTE</name>
<organism evidence="9 10">
    <name type="scientific">Hydrogenophilus thermoluteolus</name>
    <name type="common">Pseudomonas hydrogenothermophila</name>
    <dbReference type="NCBI Taxonomy" id="297"/>
    <lineage>
        <taxon>Bacteria</taxon>
        <taxon>Pseudomonadati</taxon>
        <taxon>Pseudomonadota</taxon>
        <taxon>Hydrogenophilia</taxon>
        <taxon>Hydrogenophilales</taxon>
        <taxon>Hydrogenophilaceae</taxon>
        <taxon>Hydrogenophilus</taxon>
    </lineage>
</organism>
<feature type="transmembrane region" description="Helical" evidence="8">
    <location>
        <begin position="6"/>
        <end position="24"/>
    </location>
</feature>
<keyword evidence="6 8" id="KW-1133">Transmembrane helix</keyword>
<dbReference type="PANTHER" id="PTHR33908">
    <property type="entry name" value="MANNOSYLTRANSFERASE YKCB-RELATED"/>
    <property type="match status" value="1"/>
</dbReference>
<dbReference type="RefSeq" id="WP_119334683.1">
    <property type="nucleotide sequence ID" value="NZ_AP018558.1"/>
</dbReference>
<keyword evidence="2" id="KW-1003">Cell membrane</keyword>